<evidence type="ECO:0000256" key="2">
    <source>
        <dbReference type="ARBA" id="ARBA00022679"/>
    </source>
</evidence>
<dbReference type="SUPFAM" id="SSF53335">
    <property type="entry name" value="S-adenosyl-L-methionine-dependent methyltransferases"/>
    <property type="match status" value="1"/>
</dbReference>
<dbReference type="GO" id="GO:0016433">
    <property type="term" value="F:rRNA (adenine) methyltransferase activity"/>
    <property type="evidence" value="ECO:0007669"/>
    <property type="project" value="TreeGrafter"/>
</dbReference>
<protein>
    <submittedName>
        <fullName evidence="5">Uncharacterized protein</fullName>
    </submittedName>
</protein>
<dbReference type="CDD" id="cd02440">
    <property type="entry name" value="AdoMet_MTases"/>
    <property type="match status" value="1"/>
</dbReference>
<keyword evidence="1" id="KW-0489">Methyltransferase</keyword>
<organism evidence="5">
    <name type="scientific">Mucochytrium quahogii</name>
    <dbReference type="NCBI Taxonomy" id="96639"/>
    <lineage>
        <taxon>Eukaryota</taxon>
        <taxon>Sar</taxon>
        <taxon>Stramenopiles</taxon>
        <taxon>Bigyra</taxon>
        <taxon>Labyrinthulomycetes</taxon>
        <taxon>Thraustochytrida</taxon>
        <taxon>Thraustochytriidae</taxon>
        <taxon>Mucochytrium</taxon>
    </lineage>
</organism>
<feature type="region of interest" description="Disordered" evidence="4">
    <location>
        <begin position="1"/>
        <end position="24"/>
    </location>
</feature>
<accession>A0A7S2WJ27</accession>
<dbReference type="EMBL" id="HBHK01016380">
    <property type="protein sequence ID" value="CAD9689405.1"/>
    <property type="molecule type" value="Transcribed_RNA"/>
</dbReference>
<name>A0A7S2WJ27_9STRA</name>
<gene>
    <name evidence="5" type="ORF">QSP1433_LOCUS10238</name>
</gene>
<dbReference type="InterPro" id="IPR029063">
    <property type="entry name" value="SAM-dependent_MTases_sf"/>
</dbReference>
<dbReference type="GO" id="GO:0005730">
    <property type="term" value="C:nucleolus"/>
    <property type="evidence" value="ECO:0007669"/>
    <property type="project" value="TreeGrafter"/>
</dbReference>
<evidence type="ECO:0000256" key="4">
    <source>
        <dbReference type="SAM" id="MobiDB-lite"/>
    </source>
</evidence>
<dbReference type="PANTHER" id="PTHR21008">
    <property type="entry name" value="S-ADENOSYLMETHIONINE SENSOR UPSTREAM OF MTORC1-RELATED"/>
    <property type="match status" value="1"/>
</dbReference>
<keyword evidence="2" id="KW-0808">Transferase</keyword>
<evidence type="ECO:0000256" key="3">
    <source>
        <dbReference type="ARBA" id="ARBA00022691"/>
    </source>
</evidence>
<evidence type="ECO:0000256" key="1">
    <source>
        <dbReference type="ARBA" id="ARBA00022603"/>
    </source>
</evidence>
<dbReference type="AlphaFoldDB" id="A0A7S2WJ27"/>
<dbReference type="PANTHER" id="PTHR21008:SF1">
    <property type="entry name" value="25S RRNA (ADENINE(2142)-N(1))-METHYLTRANSFERASE"/>
    <property type="match status" value="1"/>
</dbReference>
<evidence type="ECO:0000313" key="5">
    <source>
        <dbReference type="EMBL" id="CAD9689405.1"/>
    </source>
</evidence>
<dbReference type="Pfam" id="PF11968">
    <property type="entry name" value="Bmt2"/>
    <property type="match status" value="1"/>
</dbReference>
<reference evidence="5" key="1">
    <citation type="submission" date="2021-01" db="EMBL/GenBank/DDBJ databases">
        <authorList>
            <person name="Corre E."/>
            <person name="Pelletier E."/>
            <person name="Niang G."/>
            <person name="Scheremetjew M."/>
            <person name="Finn R."/>
            <person name="Kale V."/>
            <person name="Holt S."/>
            <person name="Cochrane G."/>
            <person name="Meng A."/>
            <person name="Brown T."/>
            <person name="Cohen L."/>
        </authorList>
    </citation>
    <scope>NUCLEOTIDE SEQUENCE</scope>
    <source>
        <strain evidence="5">NY070348D</strain>
    </source>
</reference>
<dbReference type="Gene3D" id="3.40.50.150">
    <property type="entry name" value="Vaccinia Virus protein VP39"/>
    <property type="match status" value="1"/>
</dbReference>
<dbReference type="InterPro" id="IPR021867">
    <property type="entry name" value="Bmt2/SAMTOR"/>
</dbReference>
<proteinExistence type="predicted"/>
<sequence length="279" mass="31619">MGRRKGAKVKSRRTRPLSGWRPLTSQREARKVTSLFHKYTKELDELKSKFKGKETAEGKTERLELEEKLKGIGGRERYQEASMLLTSLNKSSSKWLFQNITKLDLRPKRGEPKLKTLEVGAINTQIVSCPWLDCTAIDLKSRHPQVKEMDFFDLPCPIEKEYDVICNAMVLNCVPEPVSRGDMLLRSLRMLRVGGLFLLVIPRRCVDAVTKHRLEAVLTKLGLEITNTNDSPKVSFFAGVKKVNCWCPLVNGEKLKLGTSSGIFSIDFDNDSMKKLCAC</sequence>
<feature type="compositionally biased region" description="Basic residues" evidence="4">
    <location>
        <begin position="1"/>
        <end position="15"/>
    </location>
</feature>
<keyword evidence="3" id="KW-0949">S-adenosyl-L-methionine</keyword>